<dbReference type="AlphaFoldDB" id="A0A397S3Z1"/>
<organism evidence="6 7">
    <name type="scientific">Glomus cerebriforme</name>
    <dbReference type="NCBI Taxonomy" id="658196"/>
    <lineage>
        <taxon>Eukaryota</taxon>
        <taxon>Fungi</taxon>
        <taxon>Fungi incertae sedis</taxon>
        <taxon>Mucoromycota</taxon>
        <taxon>Glomeromycotina</taxon>
        <taxon>Glomeromycetes</taxon>
        <taxon>Glomerales</taxon>
        <taxon>Glomeraceae</taxon>
        <taxon>Glomus</taxon>
    </lineage>
</organism>
<evidence type="ECO:0000313" key="6">
    <source>
        <dbReference type="EMBL" id="RIA80212.1"/>
    </source>
</evidence>
<feature type="domain" description="Protein kinase" evidence="5">
    <location>
        <begin position="1"/>
        <end position="117"/>
    </location>
</feature>
<dbReference type="InterPro" id="IPR001245">
    <property type="entry name" value="Ser-Thr/Tyr_kinase_cat_dom"/>
</dbReference>
<feature type="non-terminal residue" evidence="6">
    <location>
        <position position="1"/>
    </location>
</feature>
<name>A0A397S3Z1_9GLOM</name>
<dbReference type="GO" id="GO:0005524">
    <property type="term" value="F:ATP binding"/>
    <property type="evidence" value="ECO:0007669"/>
    <property type="project" value="UniProtKB-KW"/>
</dbReference>
<dbReference type="Pfam" id="PF07714">
    <property type="entry name" value="PK_Tyr_Ser-Thr"/>
    <property type="match status" value="1"/>
</dbReference>
<dbReference type="EMBL" id="QKYT01001020">
    <property type="protein sequence ID" value="RIA80212.1"/>
    <property type="molecule type" value="Genomic_DNA"/>
</dbReference>
<keyword evidence="3 6" id="KW-0418">Kinase</keyword>
<keyword evidence="1" id="KW-0808">Transferase</keyword>
<sequence length="117" mass="13513">IIVMNFAENGSLRNYLNRNNGNIPWDHKLYLLREISNGLNEIHERGLIHRNFHSGNILITKDFKIYITDLGLNKPANMESEELVFGVIPYMAPEVLKGRDNTQESDIYSFGMIAYEI</sequence>
<accession>A0A397S3Z1</accession>
<feature type="non-terminal residue" evidence="6">
    <location>
        <position position="117"/>
    </location>
</feature>
<comment type="caution">
    <text evidence="6">The sequence shown here is derived from an EMBL/GenBank/DDBJ whole genome shotgun (WGS) entry which is preliminary data.</text>
</comment>
<evidence type="ECO:0000313" key="7">
    <source>
        <dbReference type="Proteomes" id="UP000265703"/>
    </source>
</evidence>
<dbReference type="OrthoDB" id="5337378at2759"/>
<dbReference type="InterPro" id="IPR011009">
    <property type="entry name" value="Kinase-like_dom_sf"/>
</dbReference>
<protein>
    <submittedName>
        <fullName evidence="6">Kinase-like domain-containing protein</fullName>
    </submittedName>
</protein>
<dbReference type="InterPro" id="IPR051681">
    <property type="entry name" value="Ser/Thr_Kinases-Pseudokinases"/>
</dbReference>
<dbReference type="PANTHER" id="PTHR44329:SF288">
    <property type="entry name" value="MITOGEN-ACTIVATED PROTEIN KINASE KINASE KINASE 20"/>
    <property type="match status" value="1"/>
</dbReference>
<keyword evidence="4" id="KW-0067">ATP-binding</keyword>
<keyword evidence="7" id="KW-1185">Reference proteome</keyword>
<gene>
    <name evidence="6" type="ORF">C1645_674444</name>
</gene>
<dbReference type="SUPFAM" id="SSF56112">
    <property type="entry name" value="Protein kinase-like (PK-like)"/>
    <property type="match status" value="1"/>
</dbReference>
<keyword evidence="2" id="KW-0547">Nucleotide-binding</keyword>
<dbReference type="CDD" id="cd00180">
    <property type="entry name" value="PKc"/>
    <property type="match status" value="1"/>
</dbReference>
<dbReference type="GO" id="GO:0004674">
    <property type="term" value="F:protein serine/threonine kinase activity"/>
    <property type="evidence" value="ECO:0007669"/>
    <property type="project" value="TreeGrafter"/>
</dbReference>
<evidence type="ECO:0000256" key="1">
    <source>
        <dbReference type="ARBA" id="ARBA00022679"/>
    </source>
</evidence>
<evidence type="ECO:0000256" key="2">
    <source>
        <dbReference type="ARBA" id="ARBA00022741"/>
    </source>
</evidence>
<dbReference type="Proteomes" id="UP000265703">
    <property type="component" value="Unassembled WGS sequence"/>
</dbReference>
<dbReference type="InterPro" id="IPR000719">
    <property type="entry name" value="Prot_kinase_dom"/>
</dbReference>
<evidence type="ECO:0000256" key="4">
    <source>
        <dbReference type="ARBA" id="ARBA00022840"/>
    </source>
</evidence>
<dbReference type="PANTHER" id="PTHR44329">
    <property type="entry name" value="SERINE/THREONINE-PROTEIN KINASE TNNI3K-RELATED"/>
    <property type="match status" value="1"/>
</dbReference>
<evidence type="ECO:0000259" key="5">
    <source>
        <dbReference type="PROSITE" id="PS50011"/>
    </source>
</evidence>
<proteinExistence type="predicted"/>
<dbReference type="PROSITE" id="PS50011">
    <property type="entry name" value="PROTEIN_KINASE_DOM"/>
    <property type="match status" value="1"/>
</dbReference>
<reference evidence="6 7" key="1">
    <citation type="submission" date="2018-06" db="EMBL/GenBank/DDBJ databases">
        <title>Comparative genomics reveals the genomic features of Rhizophagus irregularis, R. cerebriforme, R. diaphanum and Gigaspora rosea, and their symbiotic lifestyle signature.</title>
        <authorList>
            <person name="Morin E."/>
            <person name="San Clemente H."/>
            <person name="Chen E.C.H."/>
            <person name="De La Providencia I."/>
            <person name="Hainaut M."/>
            <person name="Kuo A."/>
            <person name="Kohler A."/>
            <person name="Murat C."/>
            <person name="Tang N."/>
            <person name="Roy S."/>
            <person name="Loubradou J."/>
            <person name="Henrissat B."/>
            <person name="Grigoriev I.V."/>
            <person name="Corradi N."/>
            <person name="Roux C."/>
            <person name="Martin F.M."/>
        </authorList>
    </citation>
    <scope>NUCLEOTIDE SEQUENCE [LARGE SCALE GENOMIC DNA]</scope>
    <source>
        <strain evidence="6 7">DAOM 227022</strain>
    </source>
</reference>
<evidence type="ECO:0000256" key="3">
    <source>
        <dbReference type="ARBA" id="ARBA00022777"/>
    </source>
</evidence>
<dbReference type="Gene3D" id="1.10.510.10">
    <property type="entry name" value="Transferase(Phosphotransferase) domain 1"/>
    <property type="match status" value="1"/>
</dbReference>